<dbReference type="InterPro" id="IPR004017">
    <property type="entry name" value="Cys_rich_dom"/>
</dbReference>
<keyword evidence="3" id="KW-0479">Metal-binding</keyword>
<keyword evidence="1" id="KW-0813">Transport</keyword>
<organism evidence="9 10">
    <name type="scientific">Candidatus Methanodesulfokora washburnensis</name>
    <dbReference type="NCBI Taxonomy" id="2478471"/>
    <lineage>
        <taxon>Archaea</taxon>
        <taxon>Thermoproteota</taxon>
        <taxon>Candidatus Korarchaeia</taxon>
        <taxon>Candidatus Korarchaeia incertae sedis</taxon>
        <taxon>Candidatus Methanodesulfokora</taxon>
    </lineage>
</organism>
<protein>
    <submittedName>
        <fullName evidence="9">(Fe-S)-binding protein</fullName>
    </submittedName>
</protein>
<dbReference type="PANTHER" id="PTHR43551:SF1">
    <property type="entry name" value="HETERODISULFIDE REDUCTASE"/>
    <property type="match status" value="1"/>
</dbReference>
<evidence type="ECO:0000256" key="7">
    <source>
        <dbReference type="SAM" id="MobiDB-lite"/>
    </source>
</evidence>
<dbReference type="InterPro" id="IPR009051">
    <property type="entry name" value="Helical_ferredxn"/>
</dbReference>
<keyword evidence="5" id="KW-0408">Iron</keyword>
<name>A0A429GL96_9CREN</name>
<dbReference type="RefSeq" id="WP_125671457.1">
    <property type="nucleotide sequence ID" value="NZ_RCOS01000089.1"/>
</dbReference>
<dbReference type="PROSITE" id="PS00198">
    <property type="entry name" value="4FE4S_FER_1"/>
    <property type="match status" value="2"/>
</dbReference>
<dbReference type="AlphaFoldDB" id="A0A429GL96"/>
<proteinExistence type="predicted"/>
<evidence type="ECO:0000313" key="10">
    <source>
        <dbReference type="Proteomes" id="UP000277582"/>
    </source>
</evidence>
<evidence type="ECO:0000256" key="2">
    <source>
        <dbReference type="ARBA" id="ARBA00022485"/>
    </source>
</evidence>
<dbReference type="InterPro" id="IPR017900">
    <property type="entry name" value="4Fe4S_Fe_S_CS"/>
</dbReference>
<evidence type="ECO:0000256" key="5">
    <source>
        <dbReference type="ARBA" id="ARBA00023004"/>
    </source>
</evidence>
<dbReference type="EMBL" id="RCOS01000089">
    <property type="protein sequence ID" value="RSN74581.1"/>
    <property type="molecule type" value="Genomic_DNA"/>
</dbReference>
<dbReference type="GO" id="GO:0051539">
    <property type="term" value="F:4 iron, 4 sulfur cluster binding"/>
    <property type="evidence" value="ECO:0007669"/>
    <property type="project" value="UniProtKB-KW"/>
</dbReference>
<dbReference type="Pfam" id="PF02754">
    <property type="entry name" value="CCG"/>
    <property type="match status" value="1"/>
</dbReference>
<dbReference type="SUPFAM" id="SSF46548">
    <property type="entry name" value="alpha-helical ferredoxin"/>
    <property type="match status" value="1"/>
</dbReference>
<keyword evidence="4" id="KW-0249">Electron transport</keyword>
<feature type="region of interest" description="Disordered" evidence="7">
    <location>
        <begin position="25"/>
        <end position="44"/>
    </location>
</feature>
<evidence type="ECO:0000256" key="4">
    <source>
        <dbReference type="ARBA" id="ARBA00022982"/>
    </source>
</evidence>
<evidence type="ECO:0000256" key="6">
    <source>
        <dbReference type="ARBA" id="ARBA00023014"/>
    </source>
</evidence>
<evidence type="ECO:0000256" key="1">
    <source>
        <dbReference type="ARBA" id="ARBA00022448"/>
    </source>
</evidence>
<dbReference type="GO" id="GO:0016491">
    <property type="term" value="F:oxidoreductase activity"/>
    <property type="evidence" value="ECO:0007669"/>
    <property type="project" value="UniProtKB-ARBA"/>
</dbReference>
<reference evidence="9 10" key="1">
    <citation type="submission" date="2018-10" db="EMBL/GenBank/DDBJ databases">
        <title>Co-occurring genomic capacity for anaerobic methane metabolism and dissimilatory sulfite reduction discovered in the Korarchaeota.</title>
        <authorList>
            <person name="Mckay L.J."/>
            <person name="Dlakic M."/>
            <person name="Fields M.W."/>
            <person name="Delmont T.O."/>
            <person name="Eren A.M."/>
            <person name="Jay Z.J."/>
            <person name="Klingelsmith K.B."/>
            <person name="Rusch D.B."/>
            <person name="Inskeep W.P."/>
        </authorList>
    </citation>
    <scope>NUCLEOTIDE SEQUENCE [LARGE SCALE GENOMIC DNA]</scope>
    <source>
        <strain evidence="9 10">MDKW</strain>
    </source>
</reference>
<sequence>MRRIRIEDIGSPEDQLVKLRKEDLARLPPPYDKPEMEPDLKEPRSDWREKYATDLDGYIAIDIPWKPKTKEEEEKLVNRFLEGLGKLLSKEGNWTFLQPLLLSLDYCAKCQTCNEACPIYVMSGRQEIYRPTYRSEVLRRIWRRYLTTGGKLFGKFVSGDIELNAKTILRLGELAYRCTLCRRCTQTCPIGVDNGLITHEIRKLFSSELGIAPKALHELGTVQQLKVGSSTGLTPDGFKNIVEFMEDMIKEKLGKNIKIPVDEKGADILLIHNAGEFISWPENPAAFAILFEEAGLSWTLSSEQVAYDAVNYGVWYDDVQLARIAARHAEVARKLDVKKIVVGECGHAHKALTVVADRVLHDELNIPRESCLPILWEIVKNEKINFDPEKNNFPVTLHDPCNIVRLMGIVEPQRNILRKLCPQFREMEPHGVYNYCCGGGSGFAIMQSMNFPEWRNAVATRMKFKQVLEAFKDKPSPDVKKYICAPCSNCKGAIRDMLAYWKAPQIYGIYYGGLADLMVNAMVDLKKPYIEWEFH</sequence>
<dbReference type="Gene3D" id="1.10.1060.10">
    <property type="entry name" value="Alpha-helical ferredoxin"/>
    <property type="match status" value="1"/>
</dbReference>
<evidence type="ECO:0000256" key="3">
    <source>
        <dbReference type="ARBA" id="ARBA00022723"/>
    </source>
</evidence>
<dbReference type="PROSITE" id="PS51379">
    <property type="entry name" value="4FE4S_FER_2"/>
    <property type="match status" value="1"/>
</dbReference>
<gene>
    <name evidence="9" type="ORF">D6D85_07850</name>
</gene>
<dbReference type="OrthoDB" id="42878at2157"/>
<keyword evidence="10" id="KW-1185">Reference proteome</keyword>
<dbReference type="Proteomes" id="UP000277582">
    <property type="component" value="Unassembled WGS sequence"/>
</dbReference>
<evidence type="ECO:0000259" key="8">
    <source>
        <dbReference type="PROSITE" id="PS51379"/>
    </source>
</evidence>
<comment type="caution">
    <text evidence="9">The sequence shown here is derived from an EMBL/GenBank/DDBJ whole genome shotgun (WGS) entry which is preliminary data.</text>
</comment>
<feature type="compositionally biased region" description="Basic and acidic residues" evidence="7">
    <location>
        <begin position="32"/>
        <end position="44"/>
    </location>
</feature>
<dbReference type="PANTHER" id="PTHR43551">
    <property type="entry name" value="FUMARATE REDUCTASE IRON-SULFUR SUBUNIT"/>
    <property type="match status" value="1"/>
</dbReference>
<dbReference type="GO" id="GO:0046872">
    <property type="term" value="F:metal ion binding"/>
    <property type="evidence" value="ECO:0007669"/>
    <property type="project" value="UniProtKB-KW"/>
</dbReference>
<keyword evidence="6" id="KW-0411">Iron-sulfur</keyword>
<dbReference type="InterPro" id="IPR017896">
    <property type="entry name" value="4Fe4S_Fe-S-bd"/>
</dbReference>
<evidence type="ECO:0000313" key="9">
    <source>
        <dbReference type="EMBL" id="RSN74581.1"/>
    </source>
</evidence>
<feature type="domain" description="4Fe-4S ferredoxin-type" evidence="8">
    <location>
        <begin position="98"/>
        <end position="127"/>
    </location>
</feature>
<accession>A0A429GL96</accession>
<keyword evidence="2" id="KW-0004">4Fe-4S</keyword>
<dbReference type="Pfam" id="PF13183">
    <property type="entry name" value="Fer4_8"/>
    <property type="match status" value="1"/>
</dbReference>